<dbReference type="AlphaFoldDB" id="A0A2A4G4L5"/>
<name>A0A2A4G4L5_9FLAO</name>
<feature type="compositionally biased region" description="Polar residues" evidence="1">
    <location>
        <begin position="21"/>
        <end position="38"/>
    </location>
</feature>
<dbReference type="RefSeq" id="WP_097443762.1">
    <property type="nucleotide sequence ID" value="NZ_NBWU01000008.1"/>
</dbReference>
<comment type="caution">
    <text evidence="4">The sequence shown here is derived from an EMBL/GenBank/DDBJ whole genome shotgun (WGS) entry which is preliminary data.</text>
</comment>
<evidence type="ECO:0000313" key="5">
    <source>
        <dbReference type="Proteomes" id="UP000219559"/>
    </source>
</evidence>
<accession>A0A2A4G4L5</accession>
<dbReference type="Pfam" id="PF06863">
    <property type="entry name" value="DUF1254"/>
    <property type="match status" value="1"/>
</dbReference>
<evidence type="ECO:0000259" key="3">
    <source>
        <dbReference type="Pfam" id="PF06863"/>
    </source>
</evidence>
<feature type="region of interest" description="Disordered" evidence="1">
    <location>
        <begin position="21"/>
        <end position="40"/>
    </location>
</feature>
<dbReference type="InterPro" id="IPR010679">
    <property type="entry name" value="DUF1254"/>
</dbReference>
<dbReference type="Pfam" id="PF06742">
    <property type="entry name" value="DUF1214"/>
    <property type="match status" value="1"/>
</dbReference>
<feature type="domain" description="DUF1214" evidence="2">
    <location>
        <begin position="268"/>
        <end position="353"/>
    </location>
</feature>
<protein>
    <recommendedName>
        <fullName evidence="6">Carboxylesterase</fullName>
    </recommendedName>
</protein>
<dbReference type="Gene3D" id="2.60.120.600">
    <property type="entry name" value="Domain of unknown function DUF1214, C-terminal domain"/>
    <property type="match status" value="1"/>
</dbReference>
<reference evidence="4 5" key="1">
    <citation type="submission" date="2017-04" db="EMBL/GenBank/DDBJ databases">
        <title>A new member of the family Flavobacteriaceae isolated from ascidians.</title>
        <authorList>
            <person name="Chen L."/>
        </authorList>
    </citation>
    <scope>NUCLEOTIDE SEQUENCE [LARGE SCALE GENOMIC DNA]</scope>
    <source>
        <strain evidence="4 5">HQA918</strain>
    </source>
</reference>
<dbReference type="EMBL" id="NBWU01000008">
    <property type="protein sequence ID" value="PCE62675.1"/>
    <property type="molecule type" value="Genomic_DNA"/>
</dbReference>
<dbReference type="PANTHER" id="PTHR36509">
    <property type="entry name" value="BLL3101 PROTEIN"/>
    <property type="match status" value="1"/>
</dbReference>
<proteinExistence type="predicted"/>
<evidence type="ECO:0008006" key="6">
    <source>
        <dbReference type="Google" id="ProtNLM"/>
    </source>
</evidence>
<dbReference type="OrthoDB" id="9777345at2"/>
<dbReference type="InterPro" id="IPR037049">
    <property type="entry name" value="DUF1214_C_sf"/>
</dbReference>
<keyword evidence="5" id="KW-1185">Reference proteome</keyword>
<evidence type="ECO:0000313" key="4">
    <source>
        <dbReference type="EMBL" id="PCE62675.1"/>
    </source>
</evidence>
<organism evidence="4 5">
    <name type="scientific">Sediminicola luteus</name>
    <dbReference type="NCBI Taxonomy" id="319238"/>
    <lineage>
        <taxon>Bacteria</taxon>
        <taxon>Pseudomonadati</taxon>
        <taxon>Bacteroidota</taxon>
        <taxon>Flavobacteriia</taxon>
        <taxon>Flavobacteriales</taxon>
        <taxon>Flavobacteriaceae</taxon>
        <taxon>Sediminicola</taxon>
    </lineage>
</organism>
<dbReference type="PROSITE" id="PS51257">
    <property type="entry name" value="PROKAR_LIPOPROTEIN"/>
    <property type="match status" value="1"/>
</dbReference>
<evidence type="ECO:0000256" key="1">
    <source>
        <dbReference type="SAM" id="MobiDB-lite"/>
    </source>
</evidence>
<dbReference type="Proteomes" id="UP000219559">
    <property type="component" value="Unassembled WGS sequence"/>
</dbReference>
<dbReference type="SUPFAM" id="SSF160935">
    <property type="entry name" value="VPA0735-like"/>
    <property type="match status" value="1"/>
</dbReference>
<dbReference type="PANTHER" id="PTHR36509:SF2">
    <property type="entry name" value="BLL3101 PROTEIN"/>
    <property type="match status" value="1"/>
</dbReference>
<evidence type="ECO:0000259" key="2">
    <source>
        <dbReference type="Pfam" id="PF06742"/>
    </source>
</evidence>
<sequence>MNKIALRVVIVALVLTGCTEKQPNQNTKTHTQSETASKTVKRPYDYSPRIAYDQNGKAIVTIQNYQRAETHYFIKGRVDAGMFGKVFIMDKPTTADNQKVVRANPDVLFCYAVLDLTEPATITLPENKGRFMEIRIFNEDHYLKVLDYEPGAYTLTRENMNTRYAHVAVRILADPNNPEDMKIANQLQRDVKLDQNSPGTFEIPDWDMASLEKVRKGLQIASSTLTTSEGAFGDLGEAEDRVHLAGTALGWGGAPERAAKYLMVTPEKNDGQTPYTLRVKDDVPVDGFWSVTVYNKEGYFEKNELDAYSINNVIAKRDADGFITIRFGGDPKADNYLPIVDGWNYSVRLYRARKELLDGTYVFPEARVVP</sequence>
<gene>
    <name evidence="4" type="ORF">B7P33_18770</name>
</gene>
<feature type="domain" description="DUF1254" evidence="3">
    <location>
        <begin position="87"/>
        <end position="137"/>
    </location>
</feature>
<dbReference type="InterPro" id="IPR010621">
    <property type="entry name" value="DUF1214"/>
</dbReference>